<gene>
    <name evidence="3" type="ORF">DR950_08780</name>
</gene>
<feature type="compositionally biased region" description="Polar residues" evidence="1">
    <location>
        <begin position="1"/>
        <end position="16"/>
    </location>
</feature>
<proteinExistence type="predicted"/>
<keyword evidence="2" id="KW-1133">Transmembrane helix</keyword>
<accession>A0A372ZPN8</accession>
<feature type="transmembrane region" description="Helical" evidence="2">
    <location>
        <begin position="129"/>
        <end position="150"/>
    </location>
</feature>
<dbReference type="RefSeq" id="WP_117486581.1">
    <property type="nucleotide sequence ID" value="NZ_QVIG01000001.1"/>
</dbReference>
<evidence type="ECO:0000256" key="1">
    <source>
        <dbReference type="SAM" id="MobiDB-lite"/>
    </source>
</evidence>
<organism evidence="3 4">
    <name type="scientific">Kitasatospora xanthocidica</name>
    <dbReference type="NCBI Taxonomy" id="83382"/>
    <lineage>
        <taxon>Bacteria</taxon>
        <taxon>Bacillati</taxon>
        <taxon>Actinomycetota</taxon>
        <taxon>Actinomycetes</taxon>
        <taxon>Kitasatosporales</taxon>
        <taxon>Streptomycetaceae</taxon>
        <taxon>Kitasatospora</taxon>
    </lineage>
</organism>
<sequence length="229" mass="24120">MAMQPTDPSDSTRAGQTGSFPFVPPPPPGGPPTPAPFGPPPPTTPPPAFTSGPAGTPTTTRVAVTNRILWIGQAAYPLANVARVGTSLIVPGRRRALLRLLAFALVVFLPVLVIAQATDGSSSDSGSGTLFLVAMILVALYFLIFTWPVLRRPDLYVLAVDTAGPPTAVLAWLTAEPAFELQATITRAIENPQAEFQQIVQTISVDLRQYQFGDSVNIYGGQGNTGVSK</sequence>
<keyword evidence="2" id="KW-0472">Membrane</keyword>
<name>A0A372ZPN8_9ACTN</name>
<dbReference type="EMBL" id="QVIG01000001">
    <property type="protein sequence ID" value="RGD57869.1"/>
    <property type="molecule type" value="Genomic_DNA"/>
</dbReference>
<evidence type="ECO:0000256" key="2">
    <source>
        <dbReference type="SAM" id="Phobius"/>
    </source>
</evidence>
<protein>
    <submittedName>
        <fullName evidence="3">Uncharacterized protein</fullName>
    </submittedName>
</protein>
<feature type="transmembrane region" description="Helical" evidence="2">
    <location>
        <begin position="96"/>
        <end position="117"/>
    </location>
</feature>
<evidence type="ECO:0000313" key="3">
    <source>
        <dbReference type="EMBL" id="RGD57869.1"/>
    </source>
</evidence>
<keyword evidence="2" id="KW-0812">Transmembrane</keyword>
<feature type="region of interest" description="Disordered" evidence="1">
    <location>
        <begin position="1"/>
        <end position="57"/>
    </location>
</feature>
<dbReference type="AlphaFoldDB" id="A0A372ZPN8"/>
<evidence type="ECO:0000313" key="4">
    <source>
        <dbReference type="Proteomes" id="UP000263377"/>
    </source>
</evidence>
<reference evidence="3 4" key="1">
    <citation type="submission" date="2018-08" db="EMBL/GenBank/DDBJ databases">
        <title>Diversity &amp; Physiological Properties of Lignin-Decomposing Actinobacteria from Soil.</title>
        <authorList>
            <person name="Roh S.G."/>
            <person name="Kim S.B."/>
        </authorList>
    </citation>
    <scope>NUCLEOTIDE SEQUENCE [LARGE SCALE GENOMIC DNA]</scope>
    <source>
        <strain evidence="3 4">MMS17-GH009</strain>
    </source>
</reference>
<dbReference type="Proteomes" id="UP000263377">
    <property type="component" value="Unassembled WGS sequence"/>
</dbReference>
<feature type="compositionally biased region" description="Pro residues" evidence="1">
    <location>
        <begin position="22"/>
        <end position="48"/>
    </location>
</feature>
<dbReference type="Pfam" id="PF19744">
    <property type="entry name" value="DUF6232"/>
    <property type="match status" value="1"/>
</dbReference>
<keyword evidence="4" id="KW-1185">Reference proteome</keyword>
<dbReference type="InterPro" id="IPR045629">
    <property type="entry name" value="DUF6232"/>
</dbReference>
<comment type="caution">
    <text evidence="3">The sequence shown here is derived from an EMBL/GenBank/DDBJ whole genome shotgun (WGS) entry which is preliminary data.</text>
</comment>